<sequence length="273" mass="29707">MMRRPILHSLSLLLCYISSCRAANKCYYPGGGESLDDVPCDPDAEVNVCCGRSTSGGGCLSNKLCMGTDGRMSRGSCTDKDWLSPECPNFCTGIVVTPCLNGNDSSTTHCCFIDRNCCNDESALFEAPPAQPVTIATWNSVSSRYVTVQPMTSTSSKSTSAVSTSNTAAPTESTTTTPRITITSSNSRYSRRFRSRSSPHHSSNISALEIKQTSKNTRASSSRKCAVNIRNHHAVQPSIWLRAPTIAILSLISAFIHSRHHFRQGTAIRHHFH</sequence>
<dbReference type="AlphaFoldDB" id="A0AA40EYT8"/>
<reference evidence="3" key="1">
    <citation type="submission" date="2023-06" db="EMBL/GenBank/DDBJ databases">
        <title>Genome-scale phylogeny and comparative genomics of the fungal order Sordariales.</title>
        <authorList>
            <consortium name="Lawrence Berkeley National Laboratory"/>
            <person name="Hensen N."/>
            <person name="Bonometti L."/>
            <person name="Westerberg I."/>
            <person name="Brannstrom I.O."/>
            <person name="Guillou S."/>
            <person name="Cros-Aarteil S."/>
            <person name="Calhoun S."/>
            <person name="Haridas S."/>
            <person name="Kuo A."/>
            <person name="Mondo S."/>
            <person name="Pangilinan J."/>
            <person name="Riley R."/>
            <person name="Labutti K."/>
            <person name="Andreopoulos B."/>
            <person name="Lipzen A."/>
            <person name="Chen C."/>
            <person name="Yanf M."/>
            <person name="Daum C."/>
            <person name="Ng V."/>
            <person name="Clum A."/>
            <person name="Steindorff A."/>
            <person name="Ohm R."/>
            <person name="Martin F."/>
            <person name="Silar P."/>
            <person name="Natvig D."/>
            <person name="Lalanne C."/>
            <person name="Gautier V."/>
            <person name="Ament-Velasquez S.L."/>
            <person name="Kruys A."/>
            <person name="Hutchinson M.I."/>
            <person name="Powell A.J."/>
            <person name="Barry K."/>
            <person name="Miller A.N."/>
            <person name="Grigoriev I.V."/>
            <person name="Debuchy R."/>
            <person name="Gladieux P."/>
            <person name="Thoren M.H."/>
            <person name="Johannesson H."/>
        </authorList>
    </citation>
    <scope>NUCLEOTIDE SEQUENCE</scope>
    <source>
        <strain evidence="3">CBS 540.89</strain>
    </source>
</reference>
<evidence type="ECO:0000256" key="1">
    <source>
        <dbReference type="SAM" id="MobiDB-lite"/>
    </source>
</evidence>
<proteinExistence type="predicted"/>
<feature type="region of interest" description="Disordered" evidence="1">
    <location>
        <begin position="151"/>
        <end position="206"/>
    </location>
</feature>
<comment type="caution">
    <text evidence="3">The sequence shown here is derived from an EMBL/GenBank/DDBJ whole genome shotgun (WGS) entry which is preliminary data.</text>
</comment>
<dbReference type="EMBL" id="JAUKTV010000001">
    <property type="protein sequence ID" value="KAK0748055.1"/>
    <property type="molecule type" value="Genomic_DNA"/>
</dbReference>
<organism evidence="3 4">
    <name type="scientific">Apiosordaria backusii</name>
    <dbReference type="NCBI Taxonomy" id="314023"/>
    <lineage>
        <taxon>Eukaryota</taxon>
        <taxon>Fungi</taxon>
        <taxon>Dikarya</taxon>
        <taxon>Ascomycota</taxon>
        <taxon>Pezizomycotina</taxon>
        <taxon>Sordariomycetes</taxon>
        <taxon>Sordariomycetidae</taxon>
        <taxon>Sordariales</taxon>
        <taxon>Lasiosphaeriaceae</taxon>
        <taxon>Apiosordaria</taxon>
    </lineage>
</organism>
<evidence type="ECO:0000256" key="2">
    <source>
        <dbReference type="SAM" id="SignalP"/>
    </source>
</evidence>
<dbReference type="Proteomes" id="UP001172159">
    <property type="component" value="Unassembled WGS sequence"/>
</dbReference>
<keyword evidence="4" id="KW-1185">Reference proteome</keyword>
<evidence type="ECO:0000313" key="3">
    <source>
        <dbReference type="EMBL" id="KAK0748055.1"/>
    </source>
</evidence>
<keyword evidence="2" id="KW-0732">Signal</keyword>
<evidence type="ECO:0000313" key="4">
    <source>
        <dbReference type="Proteomes" id="UP001172159"/>
    </source>
</evidence>
<feature type="signal peptide" evidence="2">
    <location>
        <begin position="1"/>
        <end position="22"/>
    </location>
</feature>
<accession>A0AA40EYT8</accession>
<protein>
    <submittedName>
        <fullName evidence="3">Uncharacterized protein</fullName>
    </submittedName>
</protein>
<name>A0AA40EYT8_9PEZI</name>
<feature type="compositionally biased region" description="Low complexity" evidence="1">
    <location>
        <begin position="152"/>
        <end position="188"/>
    </location>
</feature>
<gene>
    <name evidence="3" type="ORF">B0T21DRAFT_379975</name>
</gene>
<feature type="compositionally biased region" description="Basic residues" evidence="1">
    <location>
        <begin position="189"/>
        <end position="199"/>
    </location>
</feature>
<feature type="chain" id="PRO_5041434343" evidence="2">
    <location>
        <begin position="23"/>
        <end position="273"/>
    </location>
</feature>